<dbReference type="PROSITE" id="PS51819">
    <property type="entry name" value="VOC"/>
    <property type="match status" value="1"/>
</dbReference>
<evidence type="ECO:0000313" key="2">
    <source>
        <dbReference type="EMBL" id="MFD2970167.1"/>
    </source>
</evidence>
<keyword evidence="3" id="KW-1185">Reference proteome</keyword>
<organism evidence="2 3">
    <name type="scientific">Sphingobacterium bambusae</name>
    <dbReference type="NCBI Taxonomy" id="662858"/>
    <lineage>
        <taxon>Bacteria</taxon>
        <taxon>Pseudomonadati</taxon>
        <taxon>Bacteroidota</taxon>
        <taxon>Sphingobacteriia</taxon>
        <taxon>Sphingobacteriales</taxon>
        <taxon>Sphingobacteriaceae</taxon>
        <taxon>Sphingobacterium</taxon>
    </lineage>
</organism>
<dbReference type="RefSeq" id="WP_320183648.1">
    <property type="nucleotide sequence ID" value="NZ_CP138332.1"/>
</dbReference>
<dbReference type="Gene3D" id="3.10.180.10">
    <property type="entry name" value="2,3-Dihydroxybiphenyl 1,2-Dioxygenase, domain 1"/>
    <property type="match status" value="1"/>
</dbReference>
<dbReference type="InterPro" id="IPR037523">
    <property type="entry name" value="VOC_core"/>
</dbReference>
<dbReference type="InterPro" id="IPR029068">
    <property type="entry name" value="Glyas_Bleomycin-R_OHBP_Dase"/>
</dbReference>
<dbReference type="SUPFAM" id="SSF54593">
    <property type="entry name" value="Glyoxalase/Bleomycin resistance protein/Dihydroxybiphenyl dioxygenase"/>
    <property type="match status" value="1"/>
</dbReference>
<evidence type="ECO:0000313" key="3">
    <source>
        <dbReference type="Proteomes" id="UP001597525"/>
    </source>
</evidence>
<reference evidence="3" key="1">
    <citation type="journal article" date="2019" name="Int. J. Syst. Evol. Microbiol.">
        <title>The Global Catalogue of Microorganisms (GCM) 10K type strain sequencing project: providing services to taxonomists for standard genome sequencing and annotation.</title>
        <authorList>
            <consortium name="The Broad Institute Genomics Platform"/>
            <consortium name="The Broad Institute Genome Sequencing Center for Infectious Disease"/>
            <person name="Wu L."/>
            <person name="Ma J."/>
        </authorList>
    </citation>
    <scope>NUCLEOTIDE SEQUENCE [LARGE SCALE GENOMIC DNA]</scope>
    <source>
        <strain evidence="3">KCTC 22814</strain>
    </source>
</reference>
<proteinExistence type="predicted"/>
<dbReference type="Pfam" id="PF00903">
    <property type="entry name" value="Glyoxalase"/>
    <property type="match status" value="1"/>
</dbReference>
<evidence type="ECO:0000259" key="1">
    <source>
        <dbReference type="PROSITE" id="PS51819"/>
    </source>
</evidence>
<accession>A0ABW6BLK7</accession>
<sequence>MKNNILGLRTTIYQVTDLEEATRWYSKAFNTEPYFNEAFYVGFDIAGYELGLQPDNTVAAHKNNSVVAYWGVDDIEATYNRFLALGALTEEAPNEVGGGIFVATVRDPWGNFIGLILNPHFDLNKTT</sequence>
<feature type="domain" description="VOC" evidence="1">
    <location>
        <begin position="7"/>
        <end position="118"/>
    </location>
</feature>
<comment type="caution">
    <text evidence="2">The sequence shown here is derived from an EMBL/GenBank/DDBJ whole genome shotgun (WGS) entry which is preliminary data.</text>
</comment>
<gene>
    <name evidence="2" type="ORF">ACFS7Y_22440</name>
</gene>
<name>A0ABW6BLK7_9SPHI</name>
<dbReference type="Proteomes" id="UP001597525">
    <property type="component" value="Unassembled WGS sequence"/>
</dbReference>
<protein>
    <submittedName>
        <fullName evidence="2">VOC family protein</fullName>
    </submittedName>
</protein>
<dbReference type="InterPro" id="IPR004360">
    <property type="entry name" value="Glyas_Fos-R_dOase_dom"/>
</dbReference>
<dbReference type="EMBL" id="JBHUPB010000015">
    <property type="protein sequence ID" value="MFD2970167.1"/>
    <property type="molecule type" value="Genomic_DNA"/>
</dbReference>